<dbReference type="Proteomes" id="UP000314294">
    <property type="component" value="Unassembled WGS sequence"/>
</dbReference>
<evidence type="ECO:0000313" key="5">
    <source>
        <dbReference type="Proteomes" id="UP000314294"/>
    </source>
</evidence>
<evidence type="ECO:0000256" key="2">
    <source>
        <dbReference type="SAM" id="MobiDB-lite"/>
    </source>
</evidence>
<keyword evidence="5" id="KW-1185">Reference proteome</keyword>
<reference evidence="4 5" key="1">
    <citation type="submission" date="2019-03" db="EMBL/GenBank/DDBJ databases">
        <title>First draft genome of Liparis tanakae, snailfish: a comprehensive survey of snailfish specific genes.</title>
        <authorList>
            <person name="Kim W."/>
            <person name="Song I."/>
            <person name="Jeong J.-H."/>
            <person name="Kim D."/>
            <person name="Kim S."/>
            <person name="Ryu S."/>
            <person name="Song J.Y."/>
            <person name="Lee S.K."/>
        </authorList>
    </citation>
    <scope>NUCLEOTIDE SEQUENCE [LARGE SCALE GENOMIC DNA]</scope>
    <source>
        <tissue evidence="4">Muscle</tissue>
    </source>
</reference>
<dbReference type="GO" id="GO:0005794">
    <property type="term" value="C:Golgi apparatus"/>
    <property type="evidence" value="ECO:0007669"/>
    <property type="project" value="TreeGrafter"/>
</dbReference>
<evidence type="ECO:0000256" key="1">
    <source>
        <dbReference type="SAM" id="Coils"/>
    </source>
</evidence>
<feature type="coiled-coil region" evidence="1">
    <location>
        <begin position="68"/>
        <end position="139"/>
    </location>
</feature>
<dbReference type="InterPro" id="IPR052593">
    <property type="entry name" value="MT-associated_AKAP9-binding"/>
</dbReference>
<proteinExistence type="predicted"/>
<dbReference type="EMBL" id="SRLO01000198">
    <property type="protein sequence ID" value="TNN67831.1"/>
    <property type="molecule type" value="Genomic_DNA"/>
</dbReference>
<evidence type="ECO:0000259" key="3">
    <source>
        <dbReference type="Pfam" id="PF23246"/>
    </source>
</evidence>
<dbReference type="GO" id="GO:0005813">
    <property type="term" value="C:centrosome"/>
    <property type="evidence" value="ECO:0007669"/>
    <property type="project" value="TreeGrafter"/>
</dbReference>
<dbReference type="OrthoDB" id="10255000at2759"/>
<evidence type="ECO:0000313" key="4">
    <source>
        <dbReference type="EMBL" id="TNN67831.1"/>
    </source>
</evidence>
<protein>
    <submittedName>
        <fullName evidence="4">Myomegalin</fullName>
    </submittedName>
</protein>
<dbReference type="PANTHER" id="PTHR46501">
    <property type="entry name" value="MYOMEGALIN"/>
    <property type="match status" value="1"/>
</dbReference>
<gene>
    <name evidence="4" type="primary">PDE4DIP_3</name>
    <name evidence="4" type="ORF">EYF80_021985</name>
</gene>
<sequence length="175" mass="19552">MQQDLLLSQEEAMQPASKGSEAEMTALREEMQLVLKKEREAQKELSALRSSSARQRDNKDGADHQCVLEQLVSEYDTLNDALRLEKRLYQNLTHIQTKCDSSEKIQALHTELDSVQALRRQLEEVLARTRNTALAQERAAKKQRDFGGGDGQRAACRGAAGRTVTMALSDHGTAE</sequence>
<dbReference type="AlphaFoldDB" id="A0A4Z2HQH4"/>
<feature type="domain" description="CDK5 regulatory subunit-associated protein 2/Myomegalin coiled coil" evidence="3">
    <location>
        <begin position="30"/>
        <end position="142"/>
    </location>
</feature>
<dbReference type="GO" id="GO:0007098">
    <property type="term" value="P:centrosome cycle"/>
    <property type="evidence" value="ECO:0007669"/>
    <property type="project" value="TreeGrafter"/>
</dbReference>
<dbReference type="InterPro" id="IPR056273">
    <property type="entry name" value="CDK5RAP2_MYOME_CC"/>
</dbReference>
<name>A0A4Z2HQH4_9TELE</name>
<dbReference type="GO" id="GO:1903358">
    <property type="term" value="P:regulation of Golgi organization"/>
    <property type="evidence" value="ECO:0007669"/>
    <property type="project" value="TreeGrafter"/>
</dbReference>
<organism evidence="4 5">
    <name type="scientific">Liparis tanakae</name>
    <name type="common">Tanaka's snailfish</name>
    <dbReference type="NCBI Taxonomy" id="230148"/>
    <lineage>
        <taxon>Eukaryota</taxon>
        <taxon>Metazoa</taxon>
        <taxon>Chordata</taxon>
        <taxon>Craniata</taxon>
        <taxon>Vertebrata</taxon>
        <taxon>Euteleostomi</taxon>
        <taxon>Actinopterygii</taxon>
        <taxon>Neopterygii</taxon>
        <taxon>Teleostei</taxon>
        <taxon>Neoteleostei</taxon>
        <taxon>Acanthomorphata</taxon>
        <taxon>Eupercaria</taxon>
        <taxon>Perciformes</taxon>
        <taxon>Cottioidei</taxon>
        <taxon>Cottales</taxon>
        <taxon>Liparidae</taxon>
        <taxon>Liparis</taxon>
    </lineage>
</organism>
<dbReference type="Pfam" id="PF23246">
    <property type="entry name" value="CC_CDK5RAP2"/>
    <property type="match status" value="1"/>
</dbReference>
<dbReference type="GO" id="GO:0060090">
    <property type="term" value="F:molecular adaptor activity"/>
    <property type="evidence" value="ECO:0007669"/>
    <property type="project" value="TreeGrafter"/>
</dbReference>
<dbReference type="GO" id="GO:0090063">
    <property type="term" value="P:positive regulation of microtubule nucleation"/>
    <property type="evidence" value="ECO:0007669"/>
    <property type="project" value="TreeGrafter"/>
</dbReference>
<keyword evidence="1" id="KW-0175">Coiled coil</keyword>
<comment type="caution">
    <text evidence="4">The sequence shown here is derived from an EMBL/GenBank/DDBJ whole genome shotgun (WGS) entry which is preliminary data.</text>
</comment>
<accession>A0A4Z2HQH4</accession>
<dbReference type="PANTHER" id="PTHR46501:SF2">
    <property type="entry name" value="MYOMEGALIN"/>
    <property type="match status" value="1"/>
</dbReference>
<feature type="region of interest" description="Disordered" evidence="2">
    <location>
        <begin position="1"/>
        <end position="24"/>
    </location>
</feature>